<dbReference type="NCBIfam" id="NF009622">
    <property type="entry name" value="PRK13128.1"/>
    <property type="match status" value="1"/>
</dbReference>
<dbReference type="Gene3D" id="3.40.710.10">
    <property type="entry name" value="DD-peptidase/beta-lactamase superfamily"/>
    <property type="match status" value="1"/>
</dbReference>
<dbReference type="Gene3D" id="2.40.128.50">
    <property type="match status" value="2"/>
</dbReference>
<evidence type="ECO:0000256" key="1">
    <source>
        <dbReference type="ARBA" id="ARBA00022438"/>
    </source>
</evidence>
<dbReference type="InterPro" id="IPR001466">
    <property type="entry name" value="Beta-lactam-related"/>
</dbReference>
<dbReference type="GO" id="GO:0004177">
    <property type="term" value="F:aminopeptidase activity"/>
    <property type="evidence" value="ECO:0007669"/>
    <property type="project" value="UniProtKB-KW"/>
</dbReference>
<protein>
    <submittedName>
        <fullName evidence="4">Aminopeptidase</fullName>
    </submittedName>
</protein>
<dbReference type="InterPro" id="IPR050491">
    <property type="entry name" value="AmpC-like"/>
</dbReference>
<dbReference type="InterPro" id="IPR012338">
    <property type="entry name" value="Beta-lactam/transpept-like"/>
</dbReference>
<accession>A0A1L7AJS7</accession>
<keyword evidence="1 4" id="KW-0031">Aminopeptidase</keyword>
<organism evidence="4 5">
    <name type="scientific">Roseomonas gilardii</name>
    <dbReference type="NCBI Taxonomy" id="257708"/>
    <lineage>
        <taxon>Bacteria</taxon>
        <taxon>Pseudomonadati</taxon>
        <taxon>Pseudomonadota</taxon>
        <taxon>Alphaproteobacteria</taxon>
        <taxon>Acetobacterales</taxon>
        <taxon>Roseomonadaceae</taxon>
        <taxon>Roseomonas</taxon>
    </lineage>
</organism>
<dbReference type="SUPFAM" id="SSF56601">
    <property type="entry name" value="beta-lactamase/transpeptidase-like"/>
    <property type="match status" value="1"/>
</dbReference>
<dbReference type="Proteomes" id="UP000185494">
    <property type="component" value="Chromosome 1"/>
</dbReference>
<dbReference type="SUPFAM" id="SSF50886">
    <property type="entry name" value="D-aminopeptidase, middle and C-terminal domains"/>
    <property type="match status" value="2"/>
</dbReference>
<evidence type="ECO:0000259" key="3">
    <source>
        <dbReference type="Pfam" id="PF07930"/>
    </source>
</evidence>
<evidence type="ECO:0000313" key="5">
    <source>
        <dbReference type="Proteomes" id="UP000185494"/>
    </source>
</evidence>
<keyword evidence="1 4" id="KW-0645">Protease</keyword>
<dbReference type="InterPro" id="IPR012856">
    <property type="entry name" value="DAP_B_dom"/>
</dbReference>
<evidence type="ECO:0000259" key="2">
    <source>
        <dbReference type="Pfam" id="PF00144"/>
    </source>
</evidence>
<dbReference type="Pfam" id="PF07930">
    <property type="entry name" value="DAP_B"/>
    <property type="match status" value="1"/>
</dbReference>
<reference evidence="4 5" key="1">
    <citation type="submission" date="2016-05" db="EMBL/GenBank/DDBJ databases">
        <title>Complete Genome and Methylome Analysis of Psychrotrophic Bacterial Isolates from Antarctic Lake Untersee.</title>
        <authorList>
            <person name="Fomenkov A."/>
            <person name="Akimov V.N."/>
            <person name="Vasilyeva L.V."/>
            <person name="Andersen D."/>
            <person name="Vincze T."/>
            <person name="Roberts R.J."/>
        </authorList>
    </citation>
    <scope>NUCLEOTIDE SEQUENCE [LARGE SCALE GENOMIC DNA]</scope>
    <source>
        <strain evidence="4 5">U14-5</strain>
    </source>
</reference>
<dbReference type="InterPro" id="IPR027279">
    <property type="entry name" value="D_amino_pept/lipop_sf"/>
</dbReference>
<keyword evidence="1 4" id="KW-0378">Hydrolase</keyword>
<gene>
    <name evidence="4" type="ORF">RGI145_03070</name>
</gene>
<dbReference type="Pfam" id="PF00144">
    <property type="entry name" value="Beta-lactamase"/>
    <property type="match status" value="1"/>
</dbReference>
<dbReference type="RefSeq" id="WP_075799786.1">
    <property type="nucleotide sequence ID" value="NZ_CP015583.1"/>
</dbReference>
<dbReference type="EMBL" id="CP015583">
    <property type="protein sequence ID" value="APT59046.1"/>
    <property type="molecule type" value="Genomic_DNA"/>
</dbReference>
<dbReference type="PANTHER" id="PTHR46825">
    <property type="entry name" value="D-ALANYL-D-ALANINE-CARBOXYPEPTIDASE/ENDOPEPTIDASE AMPH"/>
    <property type="match status" value="1"/>
</dbReference>
<evidence type="ECO:0000313" key="4">
    <source>
        <dbReference type="EMBL" id="APT59046.1"/>
    </source>
</evidence>
<dbReference type="eggNOG" id="COG1680">
    <property type="taxonomic scope" value="Bacteria"/>
</dbReference>
<feature type="domain" description="Beta-lactamase-related" evidence="2">
    <location>
        <begin position="8"/>
        <end position="322"/>
    </location>
</feature>
<sequence>MSQTASRLDRVLDSLPARYPGPGGAVAVLREGQVVASRCWGWADAGRRLPFTGRTPFLVCSITKQFTCALLLDLFPDPTVLDDEIRRLMPDLAGEAPGILDLCHNQSGLRDYWAEAMLCGAPVEGHFGPEEARWLIGRTRTLHFRPGTRFSYVNQNFRLLSEIIERRTGQDFATLLRERILDRAEMPDAALNPDTSAVRDGTIGYEGSLAGGFRAAENHIHWTGDAGLAASLEDMIAWERFIDAARDEVAGLYNRLSAPVAFRDGSPATYGFGLGRGRLLGREVTAHGGGLRGWRSFRAHAAAERVSVVVLFNHMADPRAAAAELFGALLDLPADPAPPPTDATLAGCYLEPETGLATRVEAIADGRLRLGFSGGTEILSACAEGGAAGGASRLFRDEGAVILERAGDNLRTRLEPRDGEPGPGFEGRFRCEELEAELTVAASGGALYGAFSGRLGEGMMQPLLPFASDMLLLPCPRALDFAPPGDWTLRALRDAGGGVEEIRVGCWLARDLPFRRIAAA</sequence>
<dbReference type="PANTHER" id="PTHR46825:SF9">
    <property type="entry name" value="BETA-LACTAMASE-RELATED DOMAIN-CONTAINING PROTEIN"/>
    <property type="match status" value="1"/>
</dbReference>
<name>A0A1L7AJS7_9PROT</name>
<feature type="domain" description="D-aminopeptidase" evidence="3">
    <location>
        <begin position="343"/>
        <end position="514"/>
    </location>
</feature>
<dbReference type="AlphaFoldDB" id="A0A1L7AJS7"/>
<proteinExistence type="predicted"/>
<dbReference type="KEGG" id="rgi:RGI145_03070"/>
<dbReference type="STRING" id="257708.RGI145_03070"/>